<proteinExistence type="inferred from homology"/>
<feature type="domain" description="Flagellar basal-body/hook protein C-terminal" evidence="7">
    <location>
        <begin position="216"/>
        <end position="260"/>
    </location>
</feature>
<comment type="subcellular location">
    <subcellularLocation>
        <location evidence="5">Bacterial flagellum basal body</location>
    </subcellularLocation>
</comment>
<comment type="subunit">
    <text evidence="3">The basal body constitutes a major portion of the flagellar organelle and consists of four rings (L,P,S, and M) mounted on a central rod. The rod consists of about 26 subunits of FlgG in the distal portion, and FlgB, FlgC and FlgF are thought to build up the proximal portion of the rod with about 6 subunits each.</text>
</comment>
<dbReference type="PROSITE" id="PS00588">
    <property type="entry name" value="FLAGELLA_BB_ROD"/>
    <property type="match status" value="1"/>
</dbReference>
<comment type="caution">
    <text evidence="9">The sequence shown here is derived from an EMBL/GenBank/DDBJ whole genome shotgun (WGS) entry which is preliminary data.</text>
</comment>
<dbReference type="SUPFAM" id="SSF117143">
    <property type="entry name" value="Flagellar hook protein flgE"/>
    <property type="match status" value="1"/>
</dbReference>
<keyword evidence="9" id="KW-0966">Cell projection</keyword>
<dbReference type="InterPro" id="IPR001444">
    <property type="entry name" value="Flag_bb_rod_N"/>
</dbReference>
<comment type="similarity">
    <text evidence="1 5">Belongs to the flagella basal body rod proteins family.</text>
</comment>
<keyword evidence="5" id="KW-0975">Bacterial flagellum</keyword>
<dbReference type="GO" id="GO:0009426">
    <property type="term" value="C:bacterial-type flagellum basal body, distal rod"/>
    <property type="evidence" value="ECO:0007669"/>
    <property type="project" value="UniProtKB-UniRule"/>
</dbReference>
<evidence type="ECO:0000259" key="7">
    <source>
        <dbReference type="Pfam" id="PF06429"/>
    </source>
</evidence>
<keyword evidence="9" id="KW-0969">Cilium</keyword>
<dbReference type="Proteomes" id="UP000218113">
    <property type="component" value="Unassembled WGS sequence"/>
</dbReference>
<evidence type="ECO:0000313" key="10">
    <source>
        <dbReference type="Proteomes" id="UP000218113"/>
    </source>
</evidence>
<evidence type="ECO:0000259" key="8">
    <source>
        <dbReference type="Pfam" id="PF22692"/>
    </source>
</evidence>
<evidence type="ECO:0000313" key="9">
    <source>
        <dbReference type="EMBL" id="PCI29776.1"/>
    </source>
</evidence>
<organism evidence="9 10">
    <name type="scientific">SAR324 cluster bacterium</name>
    <dbReference type="NCBI Taxonomy" id="2024889"/>
    <lineage>
        <taxon>Bacteria</taxon>
        <taxon>Deltaproteobacteria</taxon>
        <taxon>SAR324 cluster</taxon>
    </lineage>
</organism>
<dbReference type="InterPro" id="IPR010930">
    <property type="entry name" value="Flg_bb/hook_C_dom"/>
</dbReference>
<accession>A0A2A4T833</accession>
<dbReference type="InterPro" id="IPR019776">
    <property type="entry name" value="Flagellar_basal_body_rod_CS"/>
</dbReference>
<feature type="domain" description="Flagellar basal body rod protein N-terminal" evidence="6">
    <location>
        <begin position="7"/>
        <end position="35"/>
    </location>
</feature>
<evidence type="ECO:0000259" key="6">
    <source>
        <dbReference type="Pfam" id="PF00460"/>
    </source>
</evidence>
<feature type="domain" description="Flagellar hook protein FlgE/F/G-like D1" evidence="8">
    <location>
        <begin position="97"/>
        <end position="159"/>
    </location>
</feature>
<gene>
    <name evidence="9" type="primary">flgG</name>
    <name evidence="9" type="ORF">COB67_03255</name>
</gene>
<dbReference type="AlphaFoldDB" id="A0A2A4T833"/>
<dbReference type="GO" id="GO:0071978">
    <property type="term" value="P:bacterial-type flagellum-dependent swarming motility"/>
    <property type="evidence" value="ECO:0007669"/>
    <property type="project" value="TreeGrafter"/>
</dbReference>
<dbReference type="InterPro" id="IPR012834">
    <property type="entry name" value="FlgG_G_neg"/>
</dbReference>
<dbReference type="PANTHER" id="PTHR30435:SF19">
    <property type="entry name" value="FLAGELLAR BASAL-BODY ROD PROTEIN FLGG"/>
    <property type="match status" value="1"/>
</dbReference>
<reference evidence="10" key="1">
    <citation type="submission" date="2017-08" db="EMBL/GenBank/DDBJ databases">
        <title>A dynamic microbial community with high functional redundancy inhabits the cold, oxic subseafloor aquifer.</title>
        <authorList>
            <person name="Tully B.J."/>
            <person name="Wheat C.G."/>
            <person name="Glazer B.T."/>
            <person name="Huber J.A."/>
        </authorList>
    </citation>
    <scope>NUCLEOTIDE SEQUENCE [LARGE SCALE GENOMIC DNA]</scope>
</reference>
<keyword evidence="9" id="KW-0282">Flagellum</keyword>
<dbReference type="InterPro" id="IPR053967">
    <property type="entry name" value="LlgE_F_G-like_D1"/>
</dbReference>
<evidence type="ECO:0000256" key="4">
    <source>
        <dbReference type="NCBIfam" id="TIGR02488"/>
    </source>
</evidence>
<dbReference type="EMBL" id="NVSR01000010">
    <property type="protein sequence ID" value="PCI29776.1"/>
    <property type="molecule type" value="Genomic_DNA"/>
</dbReference>
<dbReference type="Pfam" id="PF22692">
    <property type="entry name" value="LlgE_F_G_D1"/>
    <property type="match status" value="1"/>
</dbReference>
<sequence>MMTSLFTASTGMSAQQSEIDTISNNLANVNTTGFKKTRNNFQDLLYSTEINPGASTSNNTMAPTGIHKGHGVKLVGTQKVFTQGNLVHTGNDLDLSIDGDGFFQVLRPNGTIAYTRDGAWQKDSDGRIVTSDGFPLEPEIILPPEASKVIIAQDGRVSYLVGDDPIPQQAGSITLSKFINPSGLKPIGKNLLLGTVASGEPSLTDPGNEGTGILSQGFLEKSNVSVVDEMVNMIVAQRAYEVNSKAIQTSDNMLQTAVNIIR</sequence>
<name>A0A2A4T833_9DELT</name>
<dbReference type="Pfam" id="PF00460">
    <property type="entry name" value="Flg_bb_rod"/>
    <property type="match status" value="1"/>
</dbReference>
<dbReference type="Pfam" id="PF06429">
    <property type="entry name" value="Flg_bbr_C"/>
    <property type="match status" value="1"/>
</dbReference>
<dbReference type="NCBIfam" id="TIGR02488">
    <property type="entry name" value="flgG_G_neg"/>
    <property type="match status" value="1"/>
</dbReference>
<dbReference type="PANTHER" id="PTHR30435">
    <property type="entry name" value="FLAGELLAR PROTEIN"/>
    <property type="match status" value="1"/>
</dbReference>
<evidence type="ECO:0000256" key="3">
    <source>
        <dbReference type="ARBA" id="ARBA00025933"/>
    </source>
</evidence>
<evidence type="ECO:0000256" key="2">
    <source>
        <dbReference type="ARBA" id="ARBA00017948"/>
    </source>
</evidence>
<protein>
    <recommendedName>
        <fullName evidence="2 4">Flagellar basal-body rod protein FlgG</fullName>
    </recommendedName>
</protein>
<evidence type="ECO:0000256" key="1">
    <source>
        <dbReference type="ARBA" id="ARBA00009677"/>
    </source>
</evidence>
<dbReference type="InterPro" id="IPR037925">
    <property type="entry name" value="FlgE/F/G-like"/>
</dbReference>
<dbReference type="NCBIfam" id="TIGR03506">
    <property type="entry name" value="FlgEFG_subfam"/>
    <property type="match status" value="2"/>
</dbReference>
<evidence type="ECO:0000256" key="5">
    <source>
        <dbReference type="RuleBase" id="RU362116"/>
    </source>
</evidence>
<dbReference type="InterPro" id="IPR020013">
    <property type="entry name" value="Flagellar_FlgE/F/G"/>
</dbReference>